<dbReference type="Proteomes" id="UP001301769">
    <property type="component" value="Unassembled WGS sequence"/>
</dbReference>
<organism evidence="1 2">
    <name type="scientific">Rhypophila decipiens</name>
    <dbReference type="NCBI Taxonomy" id="261697"/>
    <lineage>
        <taxon>Eukaryota</taxon>
        <taxon>Fungi</taxon>
        <taxon>Dikarya</taxon>
        <taxon>Ascomycota</taxon>
        <taxon>Pezizomycotina</taxon>
        <taxon>Sordariomycetes</taxon>
        <taxon>Sordariomycetidae</taxon>
        <taxon>Sordariales</taxon>
        <taxon>Naviculisporaceae</taxon>
        <taxon>Rhypophila</taxon>
    </lineage>
</organism>
<dbReference type="InterPro" id="IPR029044">
    <property type="entry name" value="Nucleotide-diphossugar_trans"/>
</dbReference>
<evidence type="ECO:0000313" key="2">
    <source>
        <dbReference type="Proteomes" id="UP001301769"/>
    </source>
</evidence>
<dbReference type="Pfam" id="PF09488">
    <property type="entry name" value="Osmo_MPGsynth"/>
    <property type="match status" value="1"/>
</dbReference>
<dbReference type="Gene3D" id="3.90.550.10">
    <property type="entry name" value="Spore Coat Polysaccharide Biosynthesis Protein SpsA, Chain A"/>
    <property type="match status" value="1"/>
</dbReference>
<name>A0AAN6YA75_9PEZI</name>
<reference evidence="1" key="2">
    <citation type="submission" date="2023-05" db="EMBL/GenBank/DDBJ databases">
        <authorList>
            <consortium name="Lawrence Berkeley National Laboratory"/>
            <person name="Steindorff A."/>
            <person name="Hensen N."/>
            <person name="Bonometti L."/>
            <person name="Westerberg I."/>
            <person name="Brannstrom I.O."/>
            <person name="Guillou S."/>
            <person name="Cros-Aarteil S."/>
            <person name="Calhoun S."/>
            <person name="Haridas S."/>
            <person name="Kuo A."/>
            <person name="Mondo S."/>
            <person name="Pangilinan J."/>
            <person name="Riley R."/>
            <person name="Labutti K."/>
            <person name="Andreopoulos B."/>
            <person name="Lipzen A."/>
            <person name="Chen C."/>
            <person name="Yanf M."/>
            <person name="Daum C."/>
            <person name="Ng V."/>
            <person name="Clum A."/>
            <person name="Ohm R."/>
            <person name="Martin F."/>
            <person name="Silar P."/>
            <person name="Natvig D."/>
            <person name="Lalanne C."/>
            <person name="Gautier V."/>
            <person name="Ament-Velasquez S.L."/>
            <person name="Kruys A."/>
            <person name="Hutchinson M.I."/>
            <person name="Powell A.J."/>
            <person name="Barry K."/>
            <person name="Miller A.N."/>
            <person name="Grigoriev I.V."/>
            <person name="Debuchy R."/>
            <person name="Gladieux P."/>
            <person name="Thoren M.H."/>
            <person name="Johannesson H."/>
        </authorList>
    </citation>
    <scope>NUCLEOTIDE SEQUENCE</scope>
    <source>
        <strain evidence="1">PSN293</strain>
    </source>
</reference>
<dbReference type="GO" id="GO:0050504">
    <property type="term" value="F:mannosyl-3-phosphoglycerate synthase activity"/>
    <property type="evidence" value="ECO:0007669"/>
    <property type="project" value="InterPro"/>
</dbReference>
<dbReference type="EMBL" id="MU858079">
    <property type="protein sequence ID" value="KAK4215538.1"/>
    <property type="molecule type" value="Genomic_DNA"/>
</dbReference>
<protein>
    <submittedName>
        <fullName evidence="1">Mannosyl-3-phosphoglycerate synthase</fullName>
    </submittedName>
</protein>
<dbReference type="GO" id="GO:0051479">
    <property type="term" value="P:mannosylglycerate biosynthetic process"/>
    <property type="evidence" value="ECO:0007669"/>
    <property type="project" value="InterPro"/>
</dbReference>
<accession>A0AAN6YA75</accession>
<dbReference type="GO" id="GO:0005737">
    <property type="term" value="C:cytoplasm"/>
    <property type="evidence" value="ECO:0007669"/>
    <property type="project" value="InterPro"/>
</dbReference>
<dbReference type="AlphaFoldDB" id="A0AAN6YA75"/>
<proteinExistence type="predicted"/>
<evidence type="ECO:0000313" key="1">
    <source>
        <dbReference type="EMBL" id="KAK4215538.1"/>
    </source>
</evidence>
<gene>
    <name evidence="1" type="ORF">QBC37DRAFT_124336</name>
</gene>
<dbReference type="InterPro" id="IPR012812">
    <property type="entry name" value="Osmo_MPG_synth"/>
</dbReference>
<comment type="caution">
    <text evidence="1">The sequence shown here is derived from an EMBL/GenBank/DDBJ whole genome shotgun (WGS) entry which is preliminary data.</text>
</comment>
<reference evidence="1" key="1">
    <citation type="journal article" date="2023" name="Mol. Phylogenet. Evol.">
        <title>Genome-scale phylogeny and comparative genomics of the fungal order Sordariales.</title>
        <authorList>
            <person name="Hensen N."/>
            <person name="Bonometti L."/>
            <person name="Westerberg I."/>
            <person name="Brannstrom I.O."/>
            <person name="Guillou S."/>
            <person name="Cros-Aarteil S."/>
            <person name="Calhoun S."/>
            <person name="Haridas S."/>
            <person name="Kuo A."/>
            <person name="Mondo S."/>
            <person name="Pangilinan J."/>
            <person name="Riley R."/>
            <person name="LaButti K."/>
            <person name="Andreopoulos B."/>
            <person name="Lipzen A."/>
            <person name="Chen C."/>
            <person name="Yan M."/>
            <person name="Daum C."/>
            <person name="Ng V."/>
            <person name="Clum A."/>
            <person name="Steindorff A."/>
            <person name="Ohm R.A."/>
            <person name="Martin F."/>
            <person name="Silar P."/>
            <person name="Natvig D.O."/>
            <person name="Lalanne C."/>
            <person name="Gautier V."/>
            <person name="Ament-Velasquez S.L."/>
            <person name="Kruys A."/>
            <person name="Hutchinson M.I."/>
            <person name="Powell A.J."/>
            <person name="Barry K."/>
            <person name="Miller A.N."/>
            <person name="Grigoriev I.V."/>
            <person name="Debuchy R."/>
            <person name="Gladieux P."/>
            <person name="Hiltunen Thoren M."/>
            <person name="Johannesson H."/>
        </authorList>
    </citation>
    <scope>NUCLEOTIDE SEQUENCE</scope>
    <source>
        <strain evidence="1">PSN293</strain>
    </source>
</reference>
<sequence length="468" mass="51334">MRVDYFFEPCVKYYGLAIQRVQKVVELGVGTADGLNLTEGSSIHVNLNTRGSARADDPRATFAIPFDASRDIESKMVIIVPTKNEPVDRLISVIGGIPSSVLVILISNSSRTSGDDKYKQEVDALREHCLKAGNRPALAIHQRDPGAGEAFEAVGAPEMTDGDHRIRNGKGEGMLLGVALAAMCPERQYVGFVDSDNIIPGAIDEYVRAYALGFYMHREEPDVMVRIKWGSKPKPVRNRLEPSDGRSSRIVNKWFNRMFSLLPNASSAGNAAGLMQTGNAGEHAMTMSLALKLNWAGGYAIEPYQIMCLLFMAVASAYRPNGVNGVNGLANGRSHRHTHQPGHFSAKVVQIETTNPHIHRATDDEHIRGMILEGLGCMYHRLPSPPSAHSRAANGHNADFETQFRSEMLAFMEQNDLGRTVPPAPRVSKSLESLDLRKMHSIMLQSCRSLEVIGPCRLVPSRSQNGRA</sequence>
<keyword evidence="2" id="KW-1185">Reference proteome</keyword>